<reference evidence="12" key="1">
    <citation type="submission" date="2025-08" db="UniProtKB">
        <authorList>
            <consortium name="Ensembl"/>
        </authorList>
    </citation>
    <scope>IDENTIFICATION</scope>
</reference>
<proteinExistence type="inferred from homology"/>
<dbReference type="InterPro" id="IPR038168">
    <property type="entry name" value="TF_DP_C_sf"/>
</dbReference>
<evidence type="ECO:0000313" key="13">
    <source>
        <dbReference type="Proteomes" id="UP000694557"/>
    </source>
</evidence>
<evidence type="ECO:0000256" key="9">
    <source>
        <dbReference type="SAM" id="MobiDB-lite"/>
    </source>
</evidence>
<dbReference type="Proteomes" id="UP000694557">
    <property type="component" value="Unassembled WGS sequence"/>
</dbReference>
<dbReference type="PIRSF" id="PIRSF009404">
    <property type="entry name" value="Transcription_factor_DP"/>
    <property type="match status" value="1"/>
</dbReference>
<dbReference type="InterPro" id="IPR003316">
    <property type="entry name" value="E2F_WHTH_DNA-bd_dom"/>
</dbReference>
<reference evidence="12" key="2">
    <citation type="submission" date="2025-09" db="UniProtKB">
        <authorList>
            <consortium name="Ensembl"/>
        </authorList>
    </citation>
    <scope>IDENTIFICATION</scope>
</reference>
<organism evidence="12 13">
    <name type="scientific">Oncorhynchus kisutch</name>
    <name type="common">Coho salmon</name>
    <name type="synonym">Salmo kisutch</name>
    <dbReference type="NCBI Taxonomy" id="8019"/>
    <lineage>
        <taxon>Eukaryota</taxon>
        <taxon>Metazoa</taxon>
        <taxon>Chordata</taxon>
        <taxon>Craniata</taxon>
        <taxon>Vertebrata</taxon>
        <taxon>Euteleostomi</taxon>
        <taxon>Actinopterygii</taxon>
        <taxon>Neopterygii</taxon>
        <taxon>Teleostei</taxon>
        <taxon>Protacanthopterygii</taxon>
        <taxon>Salmoniformes</taxon>
        <taxon>Salmonidae</taxon>
        <taxon>Salmoninae</taxon>
        <taxon>Oncorhynchus</taxon>
    </lineage>
</organism>
<dbReference type="Pfam" id="PF02319">
    <property type="entry name" value="WHD_E2F_TDP"/>
    <property type="match status" value="1"/>
</dbReference>
<dbReference type="InterPro" id="IPR015648">
    <property type="entry name" value="Transcrpt_fac_DP"/>
</dbReference>
<feature type="compositionally biased region" description="Acidic residues" evidence="9">
    <location>
        <begin position="378"/>
        <end position="391"/>
    </location>
</feature>
<evidence type="ECO:0000256" key="2">
    <source>
        <dbReference type="ARBA" id="ARBA00010940"/>
    </source>
</evidence>
<keyword evidence="6 7" id="KW-0539">Nucleus</keyword>
<accession>A0A8C7KQ11</accession>
<evidence type="ECO:0000259" key="11">
    <source>
        <dbReference type="SMART" id="SM01372"/>
    </source>
</evidence>
<evidence type="ECO:0000256" key="5">
    <source>
        <dbReference type="ARBA" id="ARBA00023163"/>
    </source>
</evidence>
<comment type="similarity">
    <text evidence="2 7 8">Belongs to the E2F/DP family.</text>
</comment>
<keyword evidence="5 7" id="KW-0804">Transcription</keyword>
<feature type="region of interest" description="Disordered" evidence="9">
    <location>
        <begin position="61"/>
        <end position="114"/>
    </location>
</feature>
<dbReference type="GO" id="GO:0005667">
    <property type="term" value="C:transcription regulator complex"/>
    <property type="evidence" value="ECO:0007669"/>
    <property type="project" value="InterPro"/>
</dbReference>
<dbReference type="GO" id="GO:0000981">
    <property type="term" value="F:DNA-binding transcription factor activity, RNA polymerase II-specific"/>
    <property type="evidence" value="ECO:0007669"/>
    <property type="project" value="TreeGrafter"/>
</dbReference>
<evidence type="ECO:0000259" key="10">
    <source>
        <dbReference type="SMART" id="SM01138"/>
    </source>
</evidence>
<evidence type="ECO:0000256" key="4">
    <source>
        <dbReference type="ARBA" id="ARBA00023125"/>
    </source>
</evidence>
<evidence type="ECO:0000256" key="1">
    <source>
        <dbReference type="ARBA" id="ARBA00004123"/>
    </source>
</evidence>
<keyword evidence="4 7" id="KW-0238">DNA-binding</keyword>
<feature type="domain" description="Transcription factor DP C-terminal" evidence="10">
    <location>
        <begin position="193"/>
        <end position="337"/>
    </location>
</feature>
<dbReference type="SMART" id="SM01138">
    <property type="entry name" value="DP"/>
    <property type="match status" value="1"/>
</dbReference>
<dbReference type="PANTHER" id="PTHR12548">
    <property type="entry name" value="TRANSCRIPTION FACTOR DP"/>
    <property type="match status" value="1"/>
</dbReference>
<keyword evidence="3 7" id="KW-0805">Transcription regulation</keyword>
<gene>
    <name evidence="12" type="primary">TFDP1</name>
</gene>
<dbReference type="InterPro" id="IPR037241">
    <property type="entry name" value="E2F-DP_heterodim"/>
</dbReference>
<dbReference type="SMART" id="SM01372">
    <property type="entry name" value="E2F_TDP"/>
    <property type="match status" value="1"/>
</dbReference>
<feature type="region of interest" description="Disordered" evidence="9">
    <location>
        <begin position="337"/>
        <end position="391"/>
    </location>
</feature>
<evidence type="ECO:0000313" key="12">
    <source>
        <dbReference type="Ensembl" id="ENSOKIP00005105727.1"/>
    </source>
</evidence>
<comment type="subcellular location">
    <subcellularLocation>
        <location evidence="1 7 8">Nucleus</location>
    </subcellularLocation>
</comment>
<dbReference type="SUPFAM" id="SSF144074">
    <property type="entry name" value="E2F-DP heterodimerization region"/>
    <property type="match status" value="1"/>
</dbReference>
<dbReference type="GeneTree" id="ENSGT00940000154652"/>
<dbReference type="FunFam" id="1.20.140.80:FF:000001">
    <property type="entry name" value="Transcription factor"/>
    <property type="match status" value="1"/>
</dbReference>
<name>A0A8C7KQ11_ONCKI</name>
<dbReference type="GO" id="GO:0005634">
    <property type="term" value="C:nucleus"/>
    <property type="evidence" value="ECO:0007669"/>
    <property type="project" value="UniProtKB-SubCell"/>
</dbReference>
<protein>
    <recommendedName>
        <fullName evidence="7">Transcription factor</fullName>
    </recommendedName>
</protein>
<evidence type="ECO:0000256" key="7">
    <source>
        <dbReference type="PIRNR" id="PIRNR009404"/>
    </source>
</evidence>
<feature type="compositionally biased region" description="Polar residues" evidence="9">
    <location>
        <begin position="358"/>
        <end position="369"/>
    </location>
</feature>
<keyword evidence="13" id="KW-1185">Reference proteome</keyword>
<dbReference type="CDD" id="cd14458">
    <property type="entry name" value="DP_DD"/>
    <property type="match status" value="1"/>
</dbReference>
<dbReference type="SUPFAM" id="SSF46785">
    <property type="entry name" value="Winged helix' DNA-binding domain"/>
    <property type="match status" value="1"/>
</dbReference>
<dbReference type="Pfam" id="PF08781">
    <property type="entry name" value="DP"/>
    <property type="match status" value="1"/>
</dbReference>
<feature type="compositionally biased region" description="Polar residues" evidence="9">
    <location>
        <begin position="79"/>
        <end position="88"/>
    </location>
</feature>
<dbReference type="GO" id="GO:0000977">
    <property type="term" value="F:RNA polymerase II transcription regulatory region sequence-specific DNA binding"/>
    <property type="evidence" value="ECO:0007669"/>
    <property type="project" value="TreeGrafter"/>
</dbReference>
<evidence type="ECO:0000256" key="3">
    <source>
        <dbReference type="ARBA" id="ARBA00023015"/>
    </source>
</evidence>
<dbReference type="Gene3D" id="1.20.140.80">
    <property type="entry name" value="Transcription factor DP"/>
    <property type="match status" value="1"/>
</dbReference>
<dbReference type="Gene3D" id="1.10.10.10">
    <property type="entry name" value="Winged helix-like DNA-binding domain superfamily/Winged helix DNA-binding domain"/>
    <property type="match status" value="1"/>
</dbReference>
<evidence type="ECO:0000256" key="6">
    <source>
        <dbReference type="ARBA" id="ARBA00023242"/>
    </source>
</evidence>
<dbReference type="AlphaFoldDB" id="A0A8C7KQ11"/>
<evidence type="ECO:0000256" key="8">
    <source>
        <dbReference type="RuleBase" id="RU003796"/>
    </source>
</evidence>
<dbReference type="GO" id="GO:0051726">
    <property type="term" value="P:regulation of cell cycle"/>
    <property type="evidence" value="ECO:0007669"/>
    <property type="project" value="InterPro"/>
</dbReference>
<dbReference type="FunFam" id="1.10.10.10:FF:000047">
    <property type="entry name" value="Transcription factor"/>
    <property type="match status" value="1"/>
</dbReference>
<sequence length="391" mass="43143">MDAAVIGANGEMKVFYNQNLSPSKGVLSLVTVHPQSLSVGKQLLPKTLGPSNVNIAPHMVMGTPQRPSGSGGLVMGSPHTPSTQYRPQSQPPDASPWSTGKRGTGKKGDKNGKGLRHFSMKVCEKVQKKGVTTYNEVADELVAEFSANDTLLSPIRNIRRRVYDALNVLMAMNIISKEKKEIRWIGLPTNSAQECQSLEVERQKRLERINQKQSQLQELILQQIAFKRLVQRNRAAEQQAGRAPPPNSVINLPFIIINTSKRTVIDCSISNDKFEYLFNFDNMFEIHDDIEVLKRMGLACGLEVGQCSPEDLKEARTLVPRALEPYVTEMATGPISNVYITGTSSTNGGGRRHTSSSDGTVASISNDSRGYTPVSYMADEEEDDEDYDDND</sequence>
<dbReference type="PANTHER" id="PTHR12548:SF4">
    <property type="entry name" value="TRANSCRIPTION FACTOR DP-1"/>
    <property type="match status" value="1"/>
</dbReference>
<dbReference type="Ensembl" id="ENSOKIT00005113346.1">
    <property type="protein sequence ID" value="ENSOKIP00005105727.1"/>
    <property type="gene ID" value="ENSOKIG00005046498.1"/>
</dbReference>
<dbReference type="InterPro" id="IPR014889">
    <property type="entry name" value="Transc_factor_DP_C"/>
</dbReference>
<dbReference type="InterPro" id="IPR036390">
    <property type="entry name" value="WH_DNA-bd_sf"/>
</dbReference>
<dbReference type="InterPro" id="IPR036388">
    <property type="entry name" value="WH-like_DNA-bd_sf"/>
</dbReference>
<feature type="domain" description="E2F/DP family winged-helix DNA-binding" evidence="11">
    <location>
        <begin position="110"/>
        <end position="186"/>
    </location>
</feature>